<evidence type="ECO:0000256" key="3">
    <source>
        <dbReference type="SAM" id="Phobius"/>
    </source>
</evidence>
<dbReference type="EMBL" id="CAJJDN010000026">
    <property type="protein sequence ID" value="CAD8070218.1"/>
    <property type="molecule type" value="Genomic_DNA"/>
</dbReference>
<dbReference type="GO" id="GO:0098855">
    <property type="term" value="C:HCN channel complex"/>
    <property type="evidence" value="ECO:0007669"/>
    <property type="project" value="TreeGrafter"/>
</dbReference>
<feature type="region of interest" description="Disordered" evidence="2">
    <location>
        <begin position="643"/>
        <end position="665"/>
    </location>
</feature>
<feature type="transmembrane region" description="Helical" evidence="3">
    <location>
        <begin position="142"/>
        <end position="164"/>
    </location>
</feature>
<feature type="transmembrane region" description="Helical" evidence="3">
    <location>
        <begin position="107"/>
        <end position="126"/>
    </location>
</feature>
<evidence type="ECO:0000259" key="4">
    <source>
        <dbReference type="PROSITE" id="PS50042"/>
    </source>
</evidence>
<keyword evidence="1" id="KW-0175">Coiled coil</keyword>
<dbReference type="GO" id="GO:0003254">
    <property type="term" value="P:regulation of membrane depolarization"/>
    <property type="evidence" value="ECO:0007669"/>
    <property type="project" value="TreeGrafter"/>
</dbReference>
<proteinExistence type="predicted"/>
<feature type="transmembrane region" description="Helical" evidence="3">
    <location>
        <begin position="294"/>
        <end position="313"/>
    </location>
</feature>
<feature type="transmembrane region" description="Helical" evidence="3">
    <location>
        <begin position="243"/>
        <end position="264"/>
    </location>
</feature>
<dbReference type="Proteomes" id="UP000692954">
    <property type="component" value="Unassembled WGS sequence"/>
</dbReference>
<dbReference type="SMART" id="SM00100">
    <property type="entry name" value="cNMP"/>
    <property type="match status" value="1"/>
</dbReference>
<sequence>MSSLGQQMELQHRDSIQESLLNESSINNQEEFHLDISDIISNGKQFQNKAKLDLEERAEKQQQQSQQYILEKIRQLYNDSLEGVQKKLNILYQLPILRPKQIILWKLFINLLTLFVFFEIPVYIAFGEKFWEELDTIKLVAALYYTISLLLVIDMGLDFITAYYKHGVVITDSRKIAINYLYGNFFFDLIALIISIARLSLFTSQYRFIFLIFYFKLPSFLRFDDQLNEMVLLYRRTRVFYEVGKRVIFMFFAFNVFLCVFYLIGLHSVASNYNSWLTNPGNFGIIMDRPYHEIYFFGFYFSLGTVSTTMGYGDISPMNIIECSWSLLGVMFGLIIFANNINSFQKMMEEYNLNDLKQFKYKVSINKFMEQKQVPSELQEIIRQYLNEYWHQQGLRDQEQEILVFQMLAPELKQELMYQSYGQFLQTTFFSKYFSKAFLKDLSEKITEVNYSTGNMIIEAGDSNDDQSFYFIQSGTVIIKCGNSDIVKKKLIKGDSFGEFAFITGQARTATAYSQEYSQLHKISRNDFLEILQHYPDDYEIFCNLRDGLIFSSQFETVGQFCWTCHKFDHYANSCPFTHYIPQVQHLVDNATIIGTNQERIKIQRYDRKQWPTRKNQKILVNGLNKSKIQKYANVMLKTARNINQQKSSNSPLKKQTSIQQREQSFGDSKLNIIKSESIQDDSLRYQEENVQSSVQESQVQESQVQESKEVERNSLKNLQTKLNQYRDQHEYSIHQGLDYFDEPQNFKFYQKKFNYSNYKVFQGFKETQMKKQINIRKSFMPGKYI</sequence>
<dbReference type="CDD" id="cd00038">
    <property type="entry name" value="CAP_ED"/>
    <property type="match status" value="1"/>
</dbReference>
<dbReference type="GO" id="GO:0035725">
    <property type="term" value="P:sodium ion transmembrane transport"/>
    <property type="evidence" value="ECO:0007669"/>
    <property type="project" value="TreeGrafter"/>
</dbReference>
<dbReference type="GO" id="GO:0005249">
    <property type="term" value="F:voltage-gated potassium channel activity"/>
    <property type="evidence" value="ECO:0007669"/>
    <property type="project" value="TreeGrafter"/>
</dbReference>
<keyword evidence="3" id="KW-0472">Membrane</keyword>
<dbReference type="Pfam" id="PF00027">
    <property type="entry name" value="cNMP_binding"/>
    <property type="match status" value="1"/>
</dbReference>
<reference evidence="5" key="1">
    <citation type="submission" date="2021-01" db="EMBL/GenBank/DDBJ databases">
        <authorList>
            <consortium name="Genoscope - CEA"/>
            <person name="William W."/>
        </authorList>
    </citation>
    <scope>NUCLEOTIDE SEQUENCE</scope>
</reference>
<evidence type="ECO:0000256" key="2">
    <source>
        <dbReference type="SAM" id="MobiDB-lite"/>
    </source>
</evidence>
<protein>
    <recommendedName>
        <fullName evidence="4">Cyclic nucleotide-binding domain-containing protein</fullName>
    </recommendedName>
</protein>
<feature type="transmembrane region" description="Helical" evidence="3">
    <location>
        <begin position="320"/>
        <end position="338"/>
    </location>
</feature>
<keyword evidence="3" id="KW-0812">Transmembrane</keyword>
<name>A0A8S1LPK2_9CILI</name>
<feature type="transmembrane region" description="Helical" evidence="3">
    <location>
        <begin position="176"/>
        <end position="199"/>
    </location>
</feature>
<comment type="caution">
    <text evidence="5">The sequence shown here is derived from an EMBL/GenBank/DDBJ whole genome shotgun (WGS) entry which is preliminary data.</text>
</comment>
<dbReference type="PANTHER" id="PTHR45689:SF5">
    <property type="entry name" value="I[[H]] CHANNEL, ISOFORM E"/>
    <property type="match status" value="1"/>
</dbReference>
<dbReference type="AlphaFoldDB" id="A0A8S1LPK2"/>
<dbReference type="PROSITE" id="PS50042">
    <property type="entry name" value="CNMP_BINDING_3"/>
    <property type="match status" value="1"/>
</dbReference>
<dbReference type="InterPro" id="IPR000595">
    <property type="entry name" value="cNMP-bd_dom"/>
</dbReference>
<organism evidence="5 6">
    <name type="scientific">Paramecium sonneborni</name>
    <dbReference type="NCBI Taxonomy" id="65129"/>
    <lineage>
        <taxon>Eukaryota</taxon>
        <taxon>Sar</taxon>
        <taxon>Alveolata</taxon>
        <taxon>Ciliophora</taxon>
        <taxon>Intramacronucleata</taxon>
        <taxon>Oligohymenophorea</taxon>
        <taxon>Peniculida</taxon>
        <taxon>Parameciidae</taxon>
        <taxon>Paramecium</taxon>
    </lineage>
</organism>
<dbReference type="OrthoDB" id="421226at2759"/>
<keyword evidence="3" id="KW-1133">Transmembrane helix</keyword>
<feature type="coiled-coil region" evidence="1">
    <location>
        <begin position="44"/>
        <end position="71"/>
    </location>
</feature>
<feature type="transmembrane region" description="Helical" evidence="3">
    <location>
        <begin position="205"/>
        <end position="223"/>
    </location>
</feature>
<keyword evidence="6" id="KW-1185">Reference proteome</keyword>
<dbReference type="InterPro" id="IPR051413">
    <property type="entry name" value="K/Na_HCN_channel"/>
</dbReference>
<feature type="domain" description="Cyclic nucleotide-binding" evidence="4">
    <location>
        <begin position="430"/>
        <end position="532"/>
    </location>
</feature>
<evidence type="ECO:0000256" key="1">
    <source>
        <dbReference type="SAM" id="Coils"/>
    </source>
</evidence>
<evidence type="ECO:0000313" key="5">
    <source>
        <dbReference type="EMBL" id="CAD8070218.1"/>
    </source>
</evidence>
<accession>A0A8S1LPK2</accession>
<gene>
    <name evidence="5" type="ORF">PSON_ATCC_30995.1.T0260279</name>
</gene>
<dbReference type="PANTHER" id="PTHR45689">
    <property type="entry name" value="I[[H]] CHANNEL, ISOFORM E"/>
    <property type="match status" value="1"/>
</dbReference>
<feature type="region of interest" description="Disordered" evidence="2">
    <location>
        <begin position="686"/>
        <end position="711"/>
    </location>
</feature>
<evidence type="ECO:0000313" key="6">
    <source>
        <dbReference type="Proteomes" id="UP000692954"/>
    </source>
</evidence>
<feature type="compositionally biased region" description="Low complexity" evidence="2">
    <location>
        <begin position="689"/>
        <end position="706"/>
    </location>
</feature>